<keyword evidence="4 6" id="KW-0418">Kinase</keyword>
<protein>
    <recommendedName>
        <fullName evidence="6">Cytidylate kinase</fullName>
        <shortName evidence="6">CK</shortName>
        <ecNumber evidence="6">2.7.4.25</ecNumber>
    </recommendedName>
    <alternativeName>
        <fullName evidence="6">Cytidine monophosphate kinase</fullName>
        <shortName evidence="6">CMP kinase</shortName>
    </alternativeName>
</protein>
<gene>
    <name evidence="6" type="primary">cmk</name>
    <name evidence="7" type="ORF">J9259_05160</name>
    <name evidence="8" type="ORF">KIY12_05720</name>
</gene>
<evidence type="ECO:0000256" key="1">
    <source>
        <dbReference type="ARBA" id="ARBA00022490"/>
    </source>
</evidence>
<dbReference type="GO" id="GO:0005524">
    <property type="term" value="F:ATP binding"/>
    <property type="evidence" value="ECO:0007669"/>
    <property type="project" value="UniProtKB-UniRule"/>
</dbReference>
<dbReference type="InterPro" id="IPR011892">
    <property type="entry name" value="Cyt_kin_arch"/>
</dbReference>
<evidence type="ECO:0000256" key="6">
    <source>
        <dbReference type="HAMAP-Rule" id="MF_00239"/>
    </source>
</evidence>
<organism evidence="8 9">
    <name type="scientific">Candidatus Sysuiplasma superficiale</name>
    <dbReference type="NCBI Taxonomy" id="2823368"/>
    <lineage>
        <taxon>Archaea</taxon>
        <taxon>Methanobacteriati</taxon>
        <taxon>Thermoplasmatota</taxon>
        <taxon>Thermoplasmata</taxon>
        <taxon>Candidatus Sysuiplasmatales</taxon>
        <taxon>Candidatus Sysuiplasmataceae</taxon>
        <taxon>Candidatus Sysuiplasma</taxon>
    </lineage>
</organism>
<evidence type="ECO:0000313" key="8">
    <source>
        <dbReference type="EMBL" id="MBX8644204.1"/>
    </source>
</evidence>
<sequence length="176" mass="19390">MIITVSGPAGSGKTTLASLLSGKLGCSLISTGSIFRRIASDRGMSVVELNIAAEEDEGIDRELDRRVVAEAISLPCCVVEGRLSCHMMRLSNVSAFSVYLDAPAETRIERISRRDGIDRQKAAQETFRREESERRRYLKIYGIDISDLSCYSMVINSADLPPESIAEMVMARVRKG</sequence>
<dbReference type="HAMAP" id="MF_00239">
    <property type="entry name" value="Cytidyl_kinase_type2"/>
    <property type="match status" value="1"/>
</dbReference>
<evidence type="ECO:0000313" key="9">
    <source>
        <dbReference type="Proteomes" id="UP000750197"/>
    </source>
</evidence>
<dbReference type="AlphaFoldDB" id="A0A8J7YTB0"/>
<comment type="caution">
    <text evidence="8">The sequence shown here is derived from an EMBL/GenBank/DDBJ whole genome shotgun (WGS) entry which is preliminary data.</text>
</comment>
<dbReference type="SUPFAM" id="SSF52540">
    <property type="entry name" value="P-loop containing nucleoside triphosphate hydrolases"/>
    <property type="match status" value="1"/>
</dbReference>
<keyword evidence="1 6" id="KW-0963">Cytoplasm</keyword>
<dbReference type="GO" id="GO:0005737">
    <property type="term" value="C:cytoplasm"/>
    <property type="evidence" value="ECO:0007669"/>
    <property type="project" value="UniProtKB-SubCell"/>
</dbReference>
<reference evidence="8" key="1">
    <citation type="submission" date="2021-05" db="EMBL/GenBank/DDBJ databases">
        <title>Genomic insights into ecological role and evolution of a novel Thermoplasmata order Candidatus Sysuiplasmatales.</title>
        <authorList>
            <person name="Yuan Y."/>
        </authorList>
    </citation>
    <scope>NUCLEOTIDE SEQUENCE</scope>
    <source>
        <strain evidence="8">TUT19-bin139</strain>
        <strain evidence="7">YP2-bin.285</strain>
    </source>
</reference>
<feature type="binding site" evidence="6">
    <location>
        <begin position="7"/>
        <end position="15"/>
    </location>
    <ligand>
        <name>ATP</name>
        <dbReference type="ChEBI" id="CHEBI:30616"/>
    </ligand>
</feature>
<evidence type="ECO:0000256" key="4">
    <source>
        <dbReference type="ARBA" id="ARBA00022777"/>
    </source>
</evidence>
<proteinExistence type="inferred from homology"/>
<dbReference type="NCBIfam" id="TIGR02173">
    <property type="entry name" value="cyt_kin_arch"/>
    <property type="match status" value="1"/>
</dbReference>
<comment type="catalytic activity">
    <reaction evidence="6">
        <text>dCMP + ATP = dCDP + ADP</text>
        <dbReference type="Rhea" id="RHEA:25094"/>
        <dbReference type="ChEBI" id="CHEBI:30616"/>
        <dbReference type="ChEBI" id="CHEBI:57566"/>
        <dbReference type="ChEBI" id="CHEBI:58593"/>
        <dbReference type="ChEBI" id="CHEBI:456216"/>
        <dbReference type="EC" id="2.7.4.25"/>
    </reaction>
</comment>
<dbReference type="EMBL" id="JAGVSJ010000010">
    <property type="protein sequence ID" value="MBX8631891.1"/>
    <property type="molecule type" value="Genomic_DNA"/>
</dbReference>
<evidence type="ECO:0000313" key="7">
    <source>
        <dbReference type="EMBL" id="MBX8631891.1"/>
    </source>
</evidence>
<dbReference type="Gene3D" id="3.40.50.300">
    <property type="entry name" value="P-loop containing nucleotide triphosphate hydrolases"/>
    <property type="match status" value="1"/>
</dbReference>
<name>A0A8J7YTB0_9ARCH</name>
<keyword evidence="5 6" id="KW-0067">ATP-binding</keyword>
<dbReference type="EMBL" id="JAHEAC010000044">
    <property type="protein sequence ID" value="MBX8644204.1"/>
    <property type="molecule type" value="Genomic_DNA"/>
</dbReference>
<keyword evidence="3 6" id="KW-0547">Nucleotide-binding</keyword>
<evidence type="ECO:0000256" key="3">
    <source>
        <dbReference type="ARBA" id="ARBA00022741"/>
    </source>
</evidence>
<accession>A0A8J7YTB0</accession>
<dbReference type="PRINTS" id="PR01100">
    <property type="entry name" value="SHIKIMTKNASE"/>
</dbReference>
<dbReference type="InterPro" id="IPR027417">
    <property type="entry name" value="P-loop_NTPase"/>
</dbReference>
<dbReference type="GO" id="GO:0016301">
    <property type="term" value="F:kinase activity"/>
    <property type="evidence" value="ECO:0007669"/>
    <property type="project" value="UniProtKB-KW"/>
</dbReference>
<dbReference type="Proteomes" id="UP000750197">
    <property type="component" value="Unassembled WGS sequence"/>
</dbReference>
<dbReference type="GO" id="GO:0016776">
    <property type="term" value="F:phosphotransferase activity, phosphate group as acceptor"/>
    <property type="evidence" value="ECO:0007669"/>
    <property type="project" value="InterPro"/>
</dbReference>
<dbReference type="EC" id="2.7.4.25" evidence="6"/>
<dbReference type="Pfam" id="PF13189">
    <property type="entry name" value="Cytidylate_kin2"/>
    <property type="match status" value="1"/>
</dbReference>
<comment type="similarity">
    <text evidence="6">Belongs to the cytidylate kinase family. Type 2 subfamily.</text>
</comment>
<comment type="catalytic activity">
    <reaction evidence="6">
        <text>CMP + ATP = CDP + ADP</text>
        <dbReference type="Rhea" id="RHEA:11600"/>
        <dbReference type="ChEBI" id="CHEBI:30616"/>
        <dbReference type="ChEBI" id="CHEBI:58069"/>
        <dbReference type="ChEBI" id="CHEBI:60377"/>
        <dbReference type="ChEBI" id="CHEBI:456216"/>
        <dbReference type="EC" id="2.7.4.25"/>
    </reaction>
</comment>
<dbReference type="GO" id="GO:0006220">
    <property type="term" value="P:pyrimidine nucleotide metabolic process"/>
    <property type="evidence" value="ECO:0007669"/>
    <property type="project" value="UniProtKB-UniRule"/>
</dbReference>
<evidence type="ECO:0000256" key="2">
    <source>
        <dbReference type="ARBA" id="ARBA00022679"/>
    </source>
</evidence>
<keyword evidence="2 6" id="KW-0808">Transferase</keyword>
<dbReference type="Proteomes" id="UP000716004">
    <property type="component" value="Unassembled WGS sequence"/>
</dbReference>
<evidence type="ECO:0000256" key="5">
    <source>
        <dbReference type="ARBA" id="ARBA00022840"/>
    </source>
</evidence>
<comment type="subcellular location">
    <subcellularLocation>
        <location evidence="6">Cytoplasm</location>
    </subcellularLocation>
</comment>